<keyword evidence="1" id="KW-0472">Membrane</keyword>
<organism evidence="2 3">
    <name type="scientific">Candidatus Coproplasma avicola</name>
    <dbReference type="NCBI Taxonomy" id="2840744"/>
    <lineage>
        <taxon>Bacteria</taxon>
        <taxon>Bacillati</taxon>
        <taxon>Bacillota</taxon>
        <taxon>Clostridia</taxon>
        <taxon>Eubacteriales</taxon>
        <taxon>Candidatus Coproplasma</taxon>
    </lineage>
</organism>
<dbReference type="AlphaFoldDB" id="A0A9D1E6K2"/>
<gene>
    <name evidence="2" type="ORF">IAB94_05280</name>
</gene>
<feature type="transmembrane region" description="Helical" evidence="1">
    <location>
        <begin position="44"/>
        <end position="62"/>
    </location>
</feature>
<keyword evidence="1" id="KW-1133">Transmembrane helix</keyword>
<evidence type="ECO:0000313" key="2">
    <source>
        <dbReference type="EMBL" id="HIR67438.1"/>
    </source>
</evidence>
<keyword evidence="1" id="KW-0812">Transmembrane</keyword>
<protein>
    <recommendedName>
        <fullName evidence="4">1-acyl-sn-glycerol-3-phosphate acyltransferase</fullName>
    </recommendedName>
</protein>
<reference evidence="2" key="1">
    <citation type="submission" date="2020-10" db="EMBL/GenBank/DDBJ databases">
        <authorList>
            <person name="Gilroy R."/>
        </authorList>
    </citation>
    <scope>NUCLEOTIDE SEQUENCE</scope>
    <source>
        <strain evidence="2">ChiW16-3235</strain>
    </source>
</reference>
<evidence type="ECO:0000313" key="3">
    <source>
        <dbReference type="Proteomes" id="UP000823913"/>
    </source>
</evidence>
<sequence length="258" mass="29849">MELQKRYYTDEVHDDFAETHIEAKPLTKDFKYHSMNPLIVLRRFVIYRLIATPVVFLWMRVFRGIKYVNKKCTKGYKKQGCFIYGNHTGFVTDAFNPTVLAFPCAAKVVVSEDSTSIKGLRWLLVDAGALPIPSDIHLMSAFNGEIERAISKSNWVAIYPEAHIWPYYTGVRSFPAVSFRYPVRLGVPVFSYTVTFSKGKIFKLPKITVYVDGPFLPDKSLPLKQAQQKLRDEVYAAMKARADEFSTYKYKYDYIYRP</sequence>
<dbReference type="EMBL" id="DVHK01000109">
    <property type="protein sequence ID" value="HIR67438.1"/>
    <property type="molecule type" value="Genomic_DNA"/>
</dbReference>
<dbReference type="Proteomes" id="UP000823913">
    <property type="component" value="Unassembled WGS sequence"/>
</dbReference>
<accession>A0A9D1E6K2</accession>
<evidence type="ECO:0000256" key="1">
    <source>
        <dbReference type="SAM" id="Phobius"/>
    </source>
</evidence>
<evidence type="ECO:0008006" key="4">
    <source>
        <dbReference type="Google" id="ProtNLM"/>
    </source>
</evidence>
<proteinExistence type="predicted"/>
<dbReference type="SUPFAM" id="SSF69593">
    <property type="entry name" value="Glycerol-3-phosphate (1)-acyltransferase"/>
    <property type="match status" value="1"/>
</dbReference>
<reference evidence="2" key="2">
    <citation type="journal article" date="2021" name="PeerJ">
        <title>Extensive microbial diversity within the chicken gut microbiome revealed by metagenomics and culture.</title>
        <authorList>
            <person name="Gilroy R."/>
            <person name="Ravi A."/>
            <person name="Getino M."/>
            <person name="Pursley I."/>
            <person name="Horton D.L."/>
            <person name="Alikhan N.F."/>
            <person name="Baker D."/>
            <person name="Gharbi K."/>
            <person name="Hall N."/>
            <person name="Watson M."/>
            <person name="Adriaenssens E.M."/>
            <person name="Foster-Nyarko E."/>
            <person name="Jarju S."/>
            <person name="Secka A."/>
            <person name="Antonio M."/>
            <person name="Oren A."/>
            <person name="Chaudhuri R.R."/>
            <person name="La Ragione R."/>
            <person name="Hildebrand F."/>
            <person name="Pallen M.J."/>
        </authorList>
    </citation>
    <scope>NUCLEOTIDE SEQUENCE</scope>
    <source>
        <strain evidence="2">ChiW16-3235</strain>
    </source>
</reference>
<comment type="caution">
    <text evidence="2">The sequence shown here is derived from an EMBL/GenBank/DDBJ whole genome shotgun (WGS) entry which is preliminary data.</text>
</comment>
<name>A0A9D1E6K2_9FIRM</name>